<reference evidence="1" key="1">
    <citation type="submission" date="2022-06" db="EMBL/GenBank/DDBJ databases">
        <title>Phylogenomic reconstructions and comparative analyses of Kickxellomycotina fungi.</title>
        <authorList>
            <person name="Reynolds N.K."/>
            <person name="Stajich J.E."/>
            <person name="Barry K."/>
            <person name="Grigoriev I.V."/>
            <person name="Crous P."/>
            <person name="Smith M.E."/>
        </authorList>
    </citation>
    <scope>NUCLEOTIDE SEQUENCE</scope>
    <source>
        <strain evidence="1">RSA 2271</strain>
    </source>
</reference>
<dbReference type="EMBL" id="JAMZIH010005157">
    <property type="protein sequence ID" value="KAJ1675882.1"/>
    <property type="molecule type" value="Genomic_DNA"/>
</dbReference>
<name>A0ACC1HKU5_9FUNG</name>
<sequence length="423" mass="46837">MDNVNKLWELACWSTLRPGQRAMRMRQLAARERWLSTGDDKIDRCLGGGVRTGCLTEVTGESAAGKSQLCLQLSVWARLPEFVGGLDGEVVYISTEAPFPSRRAVQIGRAAIERLKGKVGPMTHQSLLSGIHLADARTRDELIAMVQRDLPLLIDRRQRVRLVVIDSIAADFRFSDDEKNWYSARERREWFASRTQALNAIGDRLRRLAYEHNCAVVCVNQISDQVRDSEDDLALVSAASTAPQQQAEGRDATGNGSNHIAGAAAAASIGDDGSGNGYNNHIAGLYRSSSSSVLQLSIEEEVEGEEAAESGGRIDLTTLQPKEARKAPALGLTWGSNINSRIVLFRRRDVRLRQQQQQSKLEMGDNNCLTDLQDPGSGLGSRWWIELNMGPFLVTTAQQEQQQHKQQQRFCEVTIDERGIHAC</sequence>
<keyword evidence="2" id="KW-1185">Reference proteome</keyword>
<proteinExistence type="predicted"/>
<accession>A0ACC1HKU5</accession>
<comment type="caution">
    <text evidence="1">The sequence shown here is derived from an EMBL/GenBank/DDBJ whole genome shotgun (WGS) entry which is preliminary data.</text>
</comment>
<protein>
    <submittedName>
        <fullName evidence="1">DNA repair protein rhp57</fullName>
    </submittedName>
</protein>
<organism evidence="1 2">
    <name type="scientific">Spiromyces aspiralis</name>
    <dbReference type="NCBI Taxonomy" id="68401"/>
    <lineage>
        <taxon>Eukaryota</taxon>
        <taxon>Fungi</taxon>
        <taxon>Fungi incertae sedis</taxon>
        <taxon>Zoopagomycota</taxon>
        <taxon>Kickxellomycotina</taxon>
        <taxon>Kickxellomycetes</taxon>
        <taxon>Kickxellales</taxon>
        <taxon>Kickxellaceae</taxon>
        <taxon>Spiromyces</taxon>
    </lineage>
</organism>
<dbReference type="Proteomes" id="UP001145114">
    <property type="component" value="Unassembled WGS sequence"/>
</dbReference>
<evidence type="ECO:0000313" key="2">
    <source>
        <dbReference type="Proteomes" id="UP001145114"/>
    </source>
</evidence>
<gene>
    <name evidence="1" type="primary">rhp57</name>
    <name evidence="1" type="ORF">EV182_000394</name>
</gene>
<evidence type="ECO:0000313" key="1">
    <source>
        <dbReference type="EMBL" id="KAJ1675882.1"/>
    </source>
</evidence>